<proteinExistence type="predicted"/>
<evidence type="ECO:0000313" key="1">
    <source>
        <dbReference type="EMBL" id="KAG0444333.1"/>
    </source>
</evidence>
<comment type="caution">
    <text evidence="1">The sequence shown here is derived from an EMBL/GenBank/DDBJ whole genome shotgun (WGS) entry which is preliminary data.</text>
</comment>
<sequence length="191" mass="21950">METEFGTAAEAEGSSLCRKREQRAELERMVEELRQREKFKAELEEHKKKCEDMVKQLTEIGNKENAAEEQGSKKAAEIEAEEVQIVRGGEDRQSGVKRVMLVRDSHKTSVKEELLDRVEGNGRFLQIEKRVVEANRVIRGISRRFEYGVIEVNRVVYEALSDPFTWDIRYNETTGSTVGDRVGHHIVHFSG</sequence>
<gene>
    <name evidence="1" type="ORF">HPB47_013912</name>
</gene>
<dbReference type="Proteomes" id="UP000805193">
    <property type="component" value="Unassembled WGS sequence"/>
</dbReference>
<name>A0AC60QXB4_IXOPE</name>
<feature type="non-terminal residue" evidence="1">
    <location>
        <position position="191"/>
    </location>
</feature>
<protein>
    <submittedName>
        <fullName evidence="1">Uncharacterized protein</fullName>
    </submittedName>
</protein>
<organism evidence="1 2">
    <name type="scientific">Ixodes persulcatus</name>
    <name type="common">Taiga tick</name>
    <dbReference type="NCBI Taxonomy" id="34615"/>
    <lineage>
        <taxon>Eukaryota</taxon>
        <taxon>Metazoa</taxon>
        <taxon>Ecdysozoa</taxon>
        <taxon>Arthropoda</taxon>
        <taxon>Chelicerata</taxon>
        <taxon>Arachnida</taxon>
        <taxon>Acari</taxon>
        <taxon>Parasitiformes</taxon>
        <taxon>Ixodida</taxon>
        <taxon>Ixodoidea</taxon>
        <taxon>Ixodidae</taxon>
        <taxon>Ixodinae</taxon>
        <taxon>Ixodes</taxon>
    </lineage>
</organism>
<reference evidence="1 2" key="1">
    <citation type="journal article" date="2020" name="Cell">
        <title>Large-Scale Comparative Analyses of Tick Genomes Elucidate Their Genetic Diversity and Vector Capacities.</title>
        <authorList>
            <consortium name="Tick Genome and Microbiome Consortium (TIGMIC)"/>
            <person name="Jia N."/>
            <person name="Wang J."/>
            <person name="Shi W."/>
            <person name="Du L."/>
            <person name="Sun Y."/>
            <person name="Zhan W."/>
            <person name="Jiang J.F."/>
            <person name="Wang Q."/>
            <person name="Zhang B."/>
            <person name="Ji P."/>
            <person name="Bell-Sakyi L."/>
            <person name="Cui X.M."/>
            <person name="Yuan T.T."/>
            <person name="Jiang B.G."/>
            <person name="Yang W.F."/>
            <person name="Lam T.T."/>
            <person name="Chang Q.C."/>
            <person name="Ding S.J."/>
            <person name="Wang X.J."/>
            <person name="Zhu J.G."/>
            <person name="Ruan X.D."/>
            <person name="Zhao L."/>
            <person name="Wei J.T."/>
            <person name="Ye R.Z."/>
            <person name="Que T.C."/>
            <person name="Du C.H."/>
            <person name="Zhou Y.H."/>
            <person name="Cheng J.X."/>
            <person name="Dai P.F."/>
            <person name="Guo W.B."/>
            <person name="Han X.H."/>
            <person name="Huang E.J."/>
            <person name="Li L.F."/>
            <person name="Wei W."/>
            <person name="Gao Y.C."/>
            <person name="Liu J.Z."/>
            <person name="Shao H.Z."/>
            <person name="Wang X."/>
            <person name="Wang C.C."/>
            <person name="Yang T.C."/>
            <person name="Huo Q.B."/>
            <person name="Li W."/>
            <person name="Chen H.Y."/>
            <person name="Chen S.E."/>
            <person name="Zhou L.G."/>
            <person name="Ni X.B."/>
            <person name="Tian J.H."/>
            <person name="Sheng Y."/>
            <person name="Liu T."/>
            <person name="Pan Y.S."/>
            <person name="Xia L.Y."/>
            <person name="Li J."/>
            <person name="Zhao F."/>
            <person name="Cao W.C."/>
        </authorList>
    </citation>
    <scope>NUCLEOTIDE SEQUENCE [LARGE SCALE GENOMIC DNA]</scope>
    <source>
        <strain evidence="1">Iper-2018</strain>
    </source>
</reference>
<dbReference type="EMBL" id="JABSTQ010002168">
    <property type="protein sequence ID" value="KAG0444333.1"/>
    <property type="molecule type" value="Genomic_DNA"/>
</dbReference>
<evidence type="ECO:0000313" key="2">
    <source>
        <dbReference type="Proteomes" id="UP000805193"/>
    </source>
</evidence>
<keyword evidence="2" id="KW-1185">Reference proteome</keyword>
<accession>A0AC60QXB4</accession>